<comment type="caution">
    <text evidence="1">The sequence shown here is derived from an EMBL/GenBank/DDBJ whole genome shotgun (WGS) entry which is preliminary data.</text>
</comment>
<geneLocation type="mitochondrion" evidence="1"/>
<reference evidence="1" key="1">
    <citation type="journal article" date="2015" name="Genome Biol. Evol.">
        <title>Organellar Genomes of White Spruce (Picea glauca): Assembly and Annotation.</title>
        <authorList>
            <person name="Jackman S.D."/>
            <person name="Warren R.L."/>
            <person name="Gibb E.A."/>
            <person name="Vandervalk B.P."/>
            <person name="Mohamadi H."/>
            <person name="Chu J."/>
            <person name="Raymond A."/>
            <person name="Pleasance S."/>
            <person name="Coope R."/>
            <person name="Wildung M.R."/>
            <person name="Ritland C.E."/>
            <person name="Bousquet J."/>
            <person name="Jones S.J."/>
            <person name="Bohlmann J."/>
            <person name="Birol I."/>
        </authorList>
    </citation>
    <scope>NUCLEOTIDE SEQUENCE [LARGE SCALE GENOMIC DNA]</scope>
    <source>
        <tissue evidence="1">Flushing bud</tissue>
    </source>
</reference>
<proteinExistence type="predicted"/>
<protein>
    <submittedName>
        <fullName evidence="1">Uncharacterized protein</fullName>
    </submittedName>
</protein>
<sequence>MRVGGFGARIISGWVYGTKLKDVLNLFMALSVAQQKSY</sequence>
<keyword evidence="1" id="KW-0496">Mitochondrion</keyword>
<evidence type="ECO:0000313" key="1">
    <source>
        <dbReference type="EMBL" id="KUM51182.1"/>
    </source>
</evidence>
<accession>A0A101M5C9</accession>
<dbReference type="AlphaFoldDB" id="A0A101M5C9"/>
<organism evidence="1">
    <name type="scientific">Picea glauca</name>
    <name type="common">White spruce</name>
    <name type="synonym">Pinus glauca</name>
    <dbReference type="NCBI Taxonomy" id="3330"/>
    <lineage>
        <taxon>Eukaryota</taxon>
        <taxon>Viridiplantae</taxon>
        <taxon>Streptophyta</taxon>
        <taxon>Embryophyta</taxon>
        <taxon>Tracheophyta</taxon>
        <taxon>Spermatophyta</taxon>
        <taxon>Pinopsida</taxon>
        <taxon>Pinidae</taxon>
        <taxon>Conifers I</taxon>
        <taxon>Pinales</taxon>
        <taxon>Pinaceae</taxon>
        <taxon>Picea</taxon>
    </lineage>
</organism>
<dbReference type="EMBL" id="LKAM01000001">
    <property type="protein sequence ID" value="KUM51182.1"/>
    <property type="molecule type" value="Genomic_DNA"/>
</dbReference>
<name>A0A101M5C9_PICGL</name>
<gene>
    <name evidence="1" type="ORF">ABT39_MTgene1028</name>
</gene>